<reference evidence="1" key="1">
    <citation type="submission" date="2021-06" db="EMBL/GenBank/DDBJ databases">
        <authorList>
            <person name="Kallberg Y."/>
            <person name="Tangrot J."/>
            <person name="Rosling A."/>
        </authorList>
    </citation>
    <scope>NUCLEOTIDE SEQUENCE</scope>
    <source>
        <strain evidence="1">MA461A</strain>
    </source>
</reference>
<sequence length="158" mass="17882">ISVSNNDSDFSTGSVSSKKDSNFDSKFNIKVIIKFTIESDNFDIFQDNLIKHIQDCIDNNDFNKNNIEVSYKINGREQAIALDNKDDYNIFISECKKLEKLSSIPSLQEFFEKLDKNHNGNGGYLDLIAGFEQEKITVNTIKDLSDSELIQLGITKIG</sequence>
<protein>
    <submittedName>
        <fullName evidence="1">4896_t:CDS:1</fullName>
    </submittedName>
</protein>
<proteinExistence type="predicted"/>
<evidence type="ECO:0000313" key="1">
    <source>
        <dbReference type="EMBL" id="CAG8567157.1"/>
    </source>
</evidence>
<accession>A0ACA9M4J9</accession>
<dbReference type="EMBL" id="CAJVQC010006458">
    <property type="protein sequence ID" value="CAG8567157.1"/>
    <property type="molecule type" value="Genomic_DNA"/>
</dbReference>
<name>A0ACA9M4J9_9GLOM</name>
<keyword evidence="2" id="KW-1185">Reference proteome</keyword>
<evidence type="ECO:0000313" key="2">
    <source>
        <dbReference type="Proteomes" id="UP000789920"/>
    </source>
</evidence>
<feature type="non-terminal residue" evidence="1">
    <location>
        <position position="1"/>
    </location>
</feature>
<organism evidence="1 2">
    <name type="scientific">Racocetra persica</name>
    <dbReference type="NCBI Taxonomy" id="160502"/>
    <lineage>
        <taxon>Eukaryota</taxon>
        <taxon>Fungi</taxon>
        <taxon>Fungi incertae sedis</taxon>
        <taxon>Mucoromycota</taxon>
        <taxon>Glomeromycotina</taxon>
        <taxon>Glomeromycetes</taxon>
        <taxon>Diversisporales</taxon>
        <taxon>Gigasporaceae</taxon>
        <taxon>Racocetra</taxon>
    </lineage>
</organism>
<gene>
    <name evidence="1" type="ORF">RPERSI_LOCUS4599</name>
</gene>
<dbReference type="Proteomes" id="UP000789920">
    <property type="component" value="Unassembled WGS sequence"/>
</dbReference>
<comment type="caution">
    <text evidence="1">The sequence shown here is derived from an EMBL/GenBank/DDBJ whole genome shotgun (WGS) entry which is preliminary data.</text>
</comment>